<keyword evidence="6 8" id="KW-0368">Histidine biosynthesis</keyword>
<evidence type="ECO:0000256" key="1">
    <source>
        <dbReference type="ARBA" id="ARBA00004970"/>
    </source>
</evidence>
<dbReference type="AlphaFoldDB" id="A0A9J6ZF11"/>
<feature type="domain" description="PHP" evidence="9">
    <location>
        <begin position="13"/>
        <end position="208"/>
    </location>
</feature>
<dbReference type="Proteomes" id="UP001056756">
    <property type="component" value="Chromosome"/>
</dbReference>
<evidence type="ECO:0000256" key="4">
    <source>
        <dbReference type="ARBA" id="ARBA00022605"/>
    </source>
</evidence>
<accession>A0A9J6ZF11</accession>
<reference evidence="10" key="1">
    <citation type="submission" date="2022-05" db="EMBL/GenBank/DDBJ databases">
        <title>Novel bacterial taxa in a minimal lignocellulolytic consortium and its capacity to transform plastics disclosed by genome-resolved metagenomics.</title>
        <authorList>
            <person name="Rodriguez C.A.D."/>
            <person name="Diaz-Garcia L."/>
            <person name="Herrera K."/>
            <person name="Tarazona N.A."/>
            <person name="Sproer C."/>
            <person name="Overmann J."/>
            <person name="Jimenez D.J."/>
        </authorList>
    </citation>
    <scope>NUCLEOTIDE SEQUENCE</scope>
    <source>
        <strain evidence="10">MAG5</strain>
    </source>
</reference>
<dbReference type="PANTHER" id="PTHR21039">
    <property type="entry name" value="HISTIDINOL PHOSPHATASE-RELATED"/>
    <property type="match status" value="1"/>
</dbReference>
<comment type="similarity">
    <text evidence="2 8">Belongs to the PHP hydrolase family. HisK subfamily.</text>
</comment>
<dbReference type="EMBL" id="CP097899">
    <property type="protein sequence ID" value="URN94754.1"/>
    <property type="molecule type" value="Genomic_DNA"/>
</dbReference>
<evidence type="ECO:0000256" key="7">
    <source>
        <dbReference type="ARBA" id="ARBA00049158"/>
    </source>
</evidence>
<dbReference type="CDD" id="cd12110">
    <property type="entry name" value="PHP_HisPPase_Hisj_like"/>
    <property type="match status" value="1"/>
</dbReference>
<dbReference type="NCBIfam" id="TIGR01856">
    <property type="entry name" value="hisJ_fam"/>
    <property type="match status" value="1"/>
</dbReference>
<evidence type="ECO:0000256" key="6">
    <source>
        <dbReference type="ARBA" id="ARBA00023102"/>
    </source>
</evidence>
<dbReference type="Gene3D" id="3.20.20.140">
    <property type="entry name" value="Metal-dependent hydrolases"/>
    <property type="match status" value="1"/>
</dbReference>
<comment type="pathway">
    <text evidence="1 8">Amino-acid biosynthesis; L-histidine biosynthesis; L-histidine from 5-phospho-alpha-D-ribose 1-diphosphate: step 8/9.</text>
</comment>
<dbReference type="GO" id="GO:0005737">
    <property type="term" value="C:cytoplasm"/>
    <property type="evidence" value="ECO:0007669"/>
    <property type="project" value="TreeGrafter"/>
</dbReference>
<dbReference type="InterPro" id="IPR016195">
    <property type="entry name" value="Pol/histidinol_Pase-like"/>
</dbReference>
<keyword evidence="4 8" id="KW-0028">Amino-acid biosynthesis</keyword>
<proteinExistence type="inferred from homology"/>
<sequence length="278" mass="31295">MSTIDNNNRVKFDLHTHHKRCGHADGVIEDYIQSAIAQGFQAIGISDHTPYFSHNDDHPFPGIAMARSEFSNYIAEVQSLKQKYNGKIDVLLGIESDFFPQHVSLYETALNEVPFDYVIGSVHQVSGVSIFNKNRWKGLTDQEKIETKELYYDLIAQSARSGLFQILGHIDAMKGYYPPFSDIPTSSKIDETLKIIADCNVAIEINTSGSTKDVGGWYPSDDILARAFHYGVKVTFGSDAHTPKRIGDDFNEVANRLKEIGYTSWVYYKNRQAIEVSL</sequence>
<evidence type="ECO:0000313" key="10">
    <source>
        <dbReference type="EMBL" id="URN94754.1"/>
    </source>
</evidence>
<gene>
    <name evidence="10" type="ORF">NAG76_00385</name>
</gene>
<comment type="catalytic activity">
    <reaction evidence="7 8">
        <text>L-histidinol phosphate + H2O = L-histidinol + phosphate</text>
        <dbReference type="Rhea" id="RHEA:14465"/>
        <dbReference type="ChEBI" id="CHEBI:15377"/>
        <dbReference type="ChEBI" id="CHEBI:43474"/>
        <dbReference type="ChEBI" id="CHEBI:57699"/>
        <dbReference type="ChEBI" id="CHEBI:57980"/>
        <dbReference type="EC" id="3.1.3.15"/>
    </reaction>
</comment>
<dbReference type="GO" id="GO:0000105">
    <property type="term" value="P:L-histidine biosynthetic process"/>
    <property type="evidence" value="ECO:0007669"/>
    <property type="project" value="UniProtKB-UniRule"/>
</dbReference>
<dbReference type="GO" id="GO:0004401">
    <property type="term" value="F:histidinol-phosphatase activity"/>
    <property type="evidence" value="ECO:0007669"/>
    <property type="project" value="UniProtKB-UniRule"/>
</dbReference>
<evidence type="ECO:0000259" key="9">
    <source>
        <dbReference type="Pfam" id="PF02811"/>
    </source>
</evidence>
<evidence type="ECO:0000256" key="8">
    <source>
        <dbReference type="RuleBase" id="RU366003"/>
    </source>
</evidence>
<dbReference type="InterPro" id="IPR004013">
    <property type="entry name" value="PHP_dom"/>
</dbReference>
<organism evidence="10 11">
    <name type="scientific">Candidatus Pristimantibacillus lignocellulolyticus</name>
    <dbReference type="NCBI Taxonomy" id="2994561"/>
    <lineage>
        <taxon>Bacteria</taxon>
        <taxon>Bacillati</taxon>
        <taxon>Bacillota</taxon>
        <taxon>Bacilli</taxon>
        <taxon>Bacillales</taxon>
        <taxon>Paenibacillaceae</taxon>
        <taxon>Candidatus Pristimantibacillus</taxon>
    </lineage>
</organism>
<evidence type="ECO:0000256" key="5">
    <source>
        <dbReference type="ARBA" id="ARBA00022801"/>
    </source>
</evidence>
<name>A0A9J6ZF11_9BACL</name>
<keyword evidence="5 8" id="KW-0378">Hydrolase</keyword>
<evidence type="ECO:0000256" key="3">
    <source>
        <dbReference type="ARBA" id="ARBA00013085"/>
    </source>
</evidence>
<protein>
    <recommendedName>
        <fullName evidence="3 8">Histidinol-phosphatase</fullName>
        <shortName evidence="8">HolPase</shortName>
        <ecNumber evidence="3 8">3.1.3.15</ecNumber>
    </recommendedName>
</protein>
<dbReference type="NCBIfam" id="NF005596">
    <property type="entry name" value="PRK07328.1"/>
    <property type="match status" value="1"/>
</dbReference>
<dbReference type="SUPFAM" id="SSF89550">
    <property type="entry name" value="PHP domain-like"/>
    <property type="match status" value="1"/>
</dbReference>
<dbReference type="EC" id="3.1.3.15" evidence="3 8"/>
<dbReference type="InterPro" id="IPR010140">
    <property type="entry name" value="Histidinol_P_phosphatase_HisJ"/>
</dbReference>
<evidence type="ECO:0000256" key="2">
    <source>
        <dbReference type="ARBA" id="ARBA00009152"/>
    </source>
</evidence>
<evidence type="ECO:0000313" key="11">
    <source>
        <dbReference type="Proteomes" id="UP001056756"/>
    </source>
</evidence>
<dbReference type="PANTHER" id="PTHR21039:SF0">
    <property type="entry name" value="HISTIDINOL-PHOSPHATASE"/>
    <property type="match status" value="1"/>
</dbReference>
<dbReference type="KEGG" id="plig:NAG76_00385"/>
<dbReference type="Pfam" id="PF02811">
    <property type="entry name" value="PHP"/>
    <property type="match status" value="1"/>
</dbReference>